<organism evidence="1 2">
    <name type="scientific">Paraburkholderia aspalathi</name>
    <dbReference type="NCBI Taxonomy" id="1324617"/>
    <lineage>
        <taxon>Bacteria</taxon>
        <taxon>Pseudomonadati</taxon>
        <taxon>Pseudomonadota</taxon>
        <taxon>Betaproteobacteria</taxon>
        <taxon>Burkholderiales</taxon>
        <taxon>Burkholderiaceae</taxon>
        <taxon>Paraburkholderia</taxon>
    </lineage>
</organism>
<gene>
    <name evidence="1" type="ORF">SAMN05192563_102362</name>
</gene>
<evidence type="ECO:0000313" key="1">
    <source>
        <dbReference type="EMBL" id="SFU23831.1"/>
    </source>
</evidence>
<reference evidence="1 2" key="1">
    <citation type="submission" date="2016-10" db="EMBL/GenBank/DDBJ databases">
        <authorList>
            <person name="de Groot N.N."/>
        </authorList>
    </citation>
    <scope>NUCLEOTIDE SEQUENCE [LARGE SCALE GENOMIC DNA]</scope>
    <source>
        <strain evidence="1 2">LMG 27731</strain>
    </source>
</reference>
<evidence type="ECO:0000313" key="2">
    <source>
        <dbReference type="Proteomes" id="UP000198844"/>
    </source>
</evidence>
<sequence length="54" mass="6352">MLTIRKHYFFPPRSWRRQSLPCYGAARQIILRDFGPRTEQDVKESKAAMNKQGA</sequence>
<proteinExistence type="predicted"/>
<accession>A0A1I7EIR8</accession>
<name>A0A1I7EIR8_9BURK</name>
<dbReference type="AlphaFoldDB" id="A0A1I7EIR8"/>
<dbReference type="EMBL" id="FPBH01000023">
    <property type="protein sequence ID" value="SFU23831.1"/>
    <property type="molecule type" value="Genomic_DNA"/>
</dbReference>
<protein>
    <submittedName>
        <fullName evidence="1">Uncharacterized protein</fullName>
    </submittedName>
</protein>
<dbReference type="Proteomes" id="UP000198844">
    <property type="component" value="Unassembled WGS sequence"/>
</dbReference>